<dbReference type="GO" id="GO:0004222">
    <property type="term" value="F:metalloendopeptidase activity"/>
    <property type="evidence" value="ECO:0007669"/>
    <property type="project" value="TreeGrafter"/>
</dbReference>
<dbReference type="FunFam" id="3.30.830.10:FF:000011">
    <property type="entry name" value="Presequence protease, mitochondrial"/>
    <property type="match status" value="1"/>
</dbReference>
<keyword evidence="3" id="KW-1185">Reference proteome</keyword>
<dbReference type="InterPro" id="IPR029058">
    <property type="entry name" value="AB_hydrolase_fold"/>
</dbReference>
<dbReference type="PANTHER" id="PTHR43016:SF13">
    <property type="entry name" value="PRESEQUENCE PROTEASE, MITOCHONDRIAL"/>
    <property type="match status" value="1"/>
</dbReference>
<dbReference type="Gene3D" id="3.40.50.1820">
    <property type="entry name" value="alpha/beta hydrolase"/>
    <property type="match status" value="1"/>
</dbReference>
<gene>
    <name evidence="2" type="ORF">DL89DRAFT_295151</name>
</gene>
<dbReference type="Pfam" id="PF22516">
    <property type="entry name" value="PreP_C"/>
    <property type="match status" value="1"/>
</dbReference>
<evidence type="ECO:0000259" key="1">
    <source>
        <dbReference type="SMART" id="SM01264"/>
    </source>
</evidence>
<dbReference type="SMART" id="SM01264">
    <property type="entry name" value="M16C_associated"/>
    <property type="match status" value="1"/>
</dbReference>
<sequence>MSSLPLAYQLYKADEKATERKPRQWMSIAPRMARLIDHDIYALDMRNHGQSPHIYPHRYQEMVDDIEAFVRALGVDRVSLMGHSMGGKVSMTTALMNPGLVDRLVVEDNVPCRVKLMHDYGYYIEGMRKISDRTCQFVEDAGMRRFVLSNLTKQRGDMEYKWEISLDNLLEGYQYMGGWDVPANADGISAHPAIDQQFPENKVVLLETGHNVAWERPREFLDAVPSQQLPLCRRAFSASTQPRQKAEEAKAKVVSASALVKDQELHGFLKLKAIRLRHTRTGAEWLHIDRDDSNNVFSIGFNTSPSDSTGVPHILEHTTLCGSERYPVRDPFFKMLNRSMSTFMNAWTAHDYTQYPFSTQNAKDYENLQNVYLDSLDFRQEGWRLERSDPSDSTSAYQMKGRAEQQLYPDTTYQYVSGGDPAYIPDLTHEQLVHFHHTRYHPSNARIYSLWPRHERLQPGSKTVTEFGPIESVGSPDKQTKFSVSYLTNDLRDALIDSQIGSDYSSNTGYSPFTRQTSLSVGLQGLADKDIPLVEQRIGETFAKRVDAALAGIELAYKHKTANFGMSLMKSLSTGWFHGVDPVDYLKVSDNIARMRADVEQGKFFENIVDKYFANSKHKLKYIMLADAKYNQQLEESEQRMIQDKLAKLTNTDLQVIDEKNRALAKEQMRKEDLSSLPTLTMADVNEKAERYALDMSAAGGSATNGISYLRIINDVRDKYPELRPYLPLFCDALTYLGTKSRSMSDIETDIRLHTGGVSFSPFVSTDLGNLGHIEAGIFIRLTLPGPAHRAHTDFDNTERLRTLLTALSSSMFNDVASSGHAFARRLAGSTLTPEMNVLEAINGISQVKFLSDLSRLADLSPVVEKLKQVQQVVFNKLTMRAAITTNKGSVDENQAMLDRFIDTYPQLSTDEASHSVGFQAIRTVPYSHPDSVKLQLLAKFLTPNYLHREIRERNGAYGGGASYSALQGIFGFFSYRDPSPLETVETFANIQISDREMSEAKLSVFGDLDNPISGERRDQFFAVTANDLKDAAQFSSLAVIGEESLAIPHDWEHLKLQ</sequence>
<proteinExistence type="predicted"/>
<dbReference type="PANTHER" id="PTHR43016">
    <property type="entry name" value="PRESEQUENCE PROTEASE"/>
    <property type="match status" value="1"/>
</dbReference>
<dbReference type="Pfam" id="PF00561">
    <property type="entry name" value="Abhydrolase_1"/>
    <property type="match status" value="1"/>
</dbReference>
<comment type="caution">
    <text evidence="2">The sequence shown here is derived from an EMBL/GenBank/DDBJ whole genome shotgun (WGS) entry which is preliminary data.</text>
</comment>
<evidence type="ECO:0000313" key="3">
    <source>
        <dbReference type="Proteomes" id="UP000193922"/>
    </source>
</evidence>
<dbReference type="GO" id="GO:0046872">
    <property type="term" value="F:metal ion binding"/>
    <property type="evidence" value="ECO:0007669"/>
    <property type="project" value="InterPro"/>
</dbReference>
<accession>A0A1Y1VZU4</accession>
<dbReference type="STRING" id="61395.A0A1Y1VZU4"/>
<name>A0A1Y1VZU4_9FUNG</name>
<dbReference type="GO" id="GO:0016485">
    <property type="term" value="P:protein processing"/>
    <property type="evidence" value="ECO:0007669"/>
    <property type="project" value="TreeGrafter"/>
</dbReference>
<dbReference type="GeneID" id="63807251"/>
<dbReference type="EMBL" id="MCFD01000014">
    <property type="protein sequence ID" value="ORX66773.1"/>
    <property type="molecule type" value="Genomic_DNA"/>
</dbReference>
<feature type="domain" description="Peptidase M16C associated" evidence="1">
    <location>
        <begin position="624"/>
        <end position="854"/>
    </location>
</feature>
<dbReference type="AlphaFoldDB" id="A0A1Y1VZU4"/>
<dbReference type="Gene3D" id="3.30.830.10">
    <property type="entry name" value="Metalloenzyme, LuxS/M16 peptidase-like"/>
    <property type="match status" value="4"/>
</dbReference>
<protein>
    <recommendedName>
        <fullName evidence="1">Peptidase M16C associated domain-containing protein</fullName>
    </recommendedName>
</protein>
<dbReference type="Proteomes" id="UP000193922">
    <property type="component" value="Unassembled WGS sequence"/>
</dbReference>
<dbReference type="RefSeq" id="XP_040740732.1">
    <property type="nucleotide sequence ID" value="XM_040890603.1"/>
</dbReference>
<dbReference type="SUPFAM" id="SSF53474">
    <property type="entry name" value="alpha/beta-Hydrolases"/>
    <property type="match status" value="1"/>
</dbReference>
<dbReference type="InterPro" id="IPR011249">
    <property type="entry name" value="Metalloenz_LuxS/M16"/>
</dbReference>
<reference evidence="2 3" key="1">
    <citation type="submission" date="2016-07" db="EMBL/GenBank/DDBJ databases">
        <title>Pervasive Adenine N6-methylation of Active Genes in Fungi.</title>
        <authorList>
            <consortium name="DOE Joint Genome Institute"/>
            <person name="Mondo S.J."/>
            <person name="Dannebaum R.O."/>
            <person name="Kuo R.C."/>
            <person name="Labutti K."/>
            <person name="Haridas S."/>
            <person name="Kuo A."/>
            <person name="Salamov A."/>
            <person name="Ahrendt S.R."/>
            <person name="Lipzen A."/>
            <person name="Sullivan W."/>
            <person name="Andreopoulos W.B."/>
            <person name="Clum A."/>
            <person name="Lindquist E."/>
            <person name="Daum C."/>
            <person name="Ramamoorthy G.K."/>
            <person name="Gryganskyi A."/>
            <person name="Culley D."/>
            <person name="Magnuson J.K."/>
            <person name="James T.Y."/>
            <person name="O'Malley M.A."/>
            <person name="Stajich J.E."/>
            <person name="Spatafora J.W."/>
            <person name="Visel A."/>
            <person name="Grigoriev I.V."/>
        </authorList>
    </citation>
    <scope>NUCLEOTIDE SEQUENCE [LARGE SCALE GENOMIC DNA]</scope>
    <source>
        <strain evidence="2 3">ATCC 12442</strain>
    </source>
</reference>
<organism evidence="2 3">
    <name type="scientific">Linderina pennispora</name>
    <dbReference type="NCBI Taxonomy" id="61395"/>
    <lineage>
        <taxon>Eukaryota</taxon>
        <taxon>Fungi</taxon>
        <taxon>Fungi incertae sedis</taxon>
        <taxon>Zoopagomycota</taxon>
        <taxon>Kickxellomycotina</taxon>
        <taxon>Kickxellomycetes</taxon>
        <taxon>Kickxellales</taxon>
        <taxon>Kickxellaceae</taxon>
        <taxon>Linderina</taxon>
    </lineage>
</organism>
<dbReference type="InterPro" id="IPR055130">
    <property type="entry name" value="PreP_C"/>
</dbReference>
<dbReference type="InterPro" id="IPR000073">
    <property type="entry name" value="AB_hydrolase_1"/>
</dbReference>
<dbReference type="SUPFAM" id="SSF63411">
    <property type="entry name" value="LuxS/MPP-like metallohydrolase"/>
    <property type="match status" value="4"/>
</dbReference>
<evidence type="ECO:0000313" key="2">
    <source>
        <dbReference type="EMBL" id="ORX66773.1"/>
    </source>
</evidence>
<dbReference type="OrthoDB" id="10250783at2759"/>
<dbReference type="InterPro" id="IPR013578">
    <property type="entry name" value="Peptidase_M16C_assoc"/>
</dbReference>
<dbReference type="Pfam" id="PF08367">
    <property type="entry name" value="M16C_assoc"/>
    <property type="match status" value="2"/>
</dbReference>
<dbReference type="GO" id="GO:0005759">
    <property type="term" value="C:mitochondrial matrix"/>
    <property type="evidence" value="ECO:0007669"/>
    <property type="project" value="TreeGrafter"/>
</dbReference>